<evidence type="ECO:0000313" key="1">
    <source>
        <dbReference type="EMBL" id="MFF4527603.1"/>
    </source>
</evidence>
<reference evidence="1 2" key="1">
    <citation type="submission" date="2024-10" db="EMBL/GenBank/DDBJ databases">
        <title>The Natural Products Discovery Center: Release of the First 8490 Sequenced Strains for Exploring Actinobacteria Biosynthetic Diversity.</title>
        <authorList>
            <person name="Kalkreuter E."/>
            <person name="Kautsar S.A."/>
            <person name="Yang D."/>
            <person name="Bader C.D."/>
            <person name="Teijaro C.N."/>
            <person name="Fluegel L."/>
            <person name="Davis C.M."/>
            <person name="Simpson J.R."/>
            <person name="Lauterbach L."/>
            <person name="Steele A.D."/>
            <person name="Gui C."/>
            <person name="Meng S."/>
            <person name="Li G."/>
            <person name="Viehrig K."/>
            <person name="Ye F."/>
            <person name="Su P."/>
            <person name="Kiefer A.F."/>
            <person name="Nichols A."/>
            <person name="Cepeda A.J."/>
            <person name="Yan W."/>
            <person name="Fan B."/>
            <person name="Jiang Y."/>
            <person name="Adhikari A."/>
            <person name="Zheng C.-J."/>
            <person name="Schuster L."/>
            <person name="Cowan T.M."/>
            <person name="Smanski M.J."/>
            <person name="Chevrette M.G."/>
            <person name="De Carvalho L.P.S."/>
            <person name="Shen B."/>
        </authorList>
    </citation>
    <scope>NUCLEOTIDE SEQUENCE [LARGE SCALE GENOMIC DNA]</scope>
    <source>
        <strain evidence="1 2">NPDC001390</strain>
    </source>
</reference>
<dbReference type="RefSeq" id="WP_351088137.1">
    <property type="nucleotide sequence ID" value="NZ_JBEOZG010000083.1"/>
</dbReference>
<comment type="caution">
    <text evidence="1">The sequence shown here is derived from an EMBL/GenBank/DDBJ whole genome shotgun (WGS) entry which is preliminary data.</text>
</comment>
<name>A0ABW6UVU6_9ACTN</name>
<proteinExistence type="predicted"/>
<accession>A0ABW6UVU6</accession>
<evidence type="ECO:0000313" key="2">
    <source>
        <dbReference type="Proteomes" id="UP001602058"/>
    </source>
</evidence>
<sequence length="78" mass="8853">MTASEAPQRAEGYEKKALIWAKRAQEGQAGAAQLAQTFASLAMSARMEHMQWRLRVHGDQLEDVKKSMDGLRRKLPER</sequence>
<dbReference type="Proteomes" id="UP001602058">
    <property type="component" value="Unassembled WGS sequence"/>
</dbReference>
<keyword evidence="2" id="KW-1185">Reference proteome</keyword>
<gene>
    <name evidence="1" type="ORF">ACFY1D_40285</name>
</gene>
<protein>
    <submittedName>
        <fullName evidence="1">Uncharacterized protein</fullName>
    </submittedName>
</protein>
<organism evidence="1 2">
    <name type="scientific">Streptomyces bluensis</name>
    <dbReference type="NCBI Taxonomy" id="33897"/>
    <lineage>
        <taxon>Bacteria</taxon>
        <taxon>Bacillati</taxon>
        <taxon>Actinomycetota</taxon>
        <taxon>Actinomycetes</taxon>
        <taxon>Kitasatosporales</taxon>
        <taxon>Streptomycetaceae</taxon>
        <taxon>Streptomyces</taxon>
    </lineage>
</organism>
<dbReference type="EMBL" id="JBIAWJ010000047">
    <property type="protein sequence ID" value="MFF4527603.1"/>
    <property type="molecule type" value="Genomic_DNA"/>
</dbReference>